<evidence type="ECO:0008006" key="4">
    <source>
        <dbReference type="Google" id="ProtNLM"/>
    </source>
</evidence>
<proteinExistence type="predicted"/>
<dbReference type="AlphaFoldDB" id="A0A077NEJ7"/>
<evidence type="ECO:0000256" key="1">
    <source>
        <dbReference type="SAM" id="Coils"/>
    </source>
</evidence>
<protein>
    <recommendedName>
        <fullName evidence="4">Alpha helix protein</fullName>
    </recommendedName>
</protein>
<reference evidence="3" key="1">
    <citation type="submission" date="2013-07" db="EMBL/GenBank/DDBJ databases">
        <title>Sub-species coevolution in mutualistic symbiosis.</title>
        <authorList>
            <person name="Murfin K."/>
            <person name="Klassen J."/>
            <person name="Lee M."/>
            <person name="Forst S."/>
            <person name="Stock P."/>
            <person name="Goodrich-Blair H."/>
        </authorList>
    </citation>
    <scope>NUCLEOTIDE SEQUENCE [LARGE SCALE GENOMIC DNA]</scope>
    <source>
        <strain evidence="3">Puntauvense</strain>
    </source>
</reference>
<feature type="compositionally biased region" description="Basic and acidic residues" evidence="2">
    <location>
        <begin position="253"/>
        <end position="291"/>
    </location>
</feature>
<feature type="coiled-coil region" evidence="1">
    <location>
        <begin position="207"/>
        <end position="234"/>
    </location>
</feature>
<dbReference type="HOGENOM" id="CLU_068067_1_0_6"/>
<gene>
    <name evidence="3" type="ORF">XBP1_2040013</name>
</gene>
<dbReference type="Proteomes" id="UP000028511">
    <property type="component" value="Unassembled WGS sequence"/>
</dbReference>
<comment type="caution">
    <text evidence="3">The sequence shown here is derived from an EMBL/GenBank/DDBJ whole genome shotgun (WGS) entry which is preliminary data.</text>
</comment>
<organism evidence="3">
    <name type="scientific">Xenorhabdus bovienii str. puntauvense</name>
    <dbReference type="NCBI Taxonomy" id="1398201"/>
    <lineage>
        <taxon>Bacteria</taxon>
        <taxon>Pseudomonadati</taxon>
        <taxon>Pseudomonadota</taxon>
        <taxon>Gammaproteobacteria</taxon>
        <taxon>Enterobacterales</taxon>
        <taxon>Morganellaceae</taxon>
        <taxon>Xenorhabdus</taxon>
    </lineage>
</organism>
<evidence type="ECO:0000256" key="2">
    <source>
        <dbReference type="SAM" id="MobiDB-lite"/>
    </source>
</evidence>
<accession>A0A077NEJ7</accession>
<evidence type="ECO:0000313" key="3">
    <source>
        <dbReference type="EMBL" id="CDG96290.1"/>
    </source>
</evidence>
<dbReference type="NCBIfam" id="NF007997">
    <property type="entry name" value="PRK10722.1"/>
    <property type="match status" value="1"/>
</dbReference>
<sequence>MYNRFTYRFMTKTEQQNIVIQPMKKPAVMQHFLERASALRFRAIILLFIPYLLAGCAETTGNDELLTIAQAIMPEQRVTDYRLKGCDGIWDIVKPAAMENGLYWLKVMDCTDRLSSLEARDAAKRFTPTAPTDWGHVFKQSILMSRATPTLTERRKIVENLNRYSPQFPSALRPLLQLWREQQYLKINLAEERLKFQRLQFDSDSKIDRLKEIRARLEHDLRLISRKLENLTDIERQLSSRKQDQSSVATSGETEHLGNVEASEQLKREAKPEMNQKTESEANLPEEKGAE</sequence>
<dbReference type="Pfam" id="PF13942">
    <property type="entry name" value="Lipoprotein_20"/>
    <property type="match status" value="1"/>
</dbReference>
<keyword evidence="1" id="KW-0175">Coiled coil</keyword>
<feature type="region of interest" description="Disordered" evidence="2">
    <location>
        <begin position="238"/>
        <end position="291"/>
    </location>
</feature>
<dbReference type="EMBL" id="CBSW010000118">
    <property type="protein sequence ID" value="CDG96290.1"/>
    <property type="molecule type" value="Genomic_DNA"/>
</dbReference>
<name>A0A077NEJ7_XENBV</name>
<dbReference type="InterPro" id="IPR025262">
    <property type="entry name" value="QseG"/>
</dbReference>